<dbReference type="Gene3D" id="2.70.150.10">
    <property type="entry name" value="Calcium-transporting ATPase, cytoplasmic transduction domain A"/>
    <property type="match status" value="1"/>
</dbReference>
<dbReference type="GO" id="GO:1902600">
    <property type="term" value="P:proton transmembrane transport"/>
    <property type="evidence" value="ECO:0007669"/>
    <property type="project" value="TreeGrafter"/>
</dbReference>
<keyword evidence="14" id="KW-1185">Reference proteome</keyword>
<feature type="transmembrane region" description="Helical" evidence="11">
    <location>
        <begin position="1111"/>
        <end position="1132"/>
    </location>
</feature>
<feature type="transmembrane region" description="Helical" evidence="11">
    <location>
        <begin position="968"/>
        <end position="995"/>
    </location>
</feature>
<evidence type="ECO:0000256" key="7">
    <source>
        <dbReference type="ARBA" id="ARBA00022989"/>
    </source>
</evidence>
<evidence type="ECO:0000256" key="2">
    <source>
        <dbReference type="ARBA" id="ARBA00022475"/>
    </source>
</evidence>
<dbReference type="PROSITE" id="PS00154">
    <property type="entry name" value="ATPASE_E1_E2"/>
    <property type="match status" value="1"/>
</dbReference>
<sequence>MENSGHSASNHALNAPLAASIEAIATNRDAEKDGISRLSWQVNNEEHSTTITVDGVALPPAAIATTPTSSSTSYLRVLTPRESASGAHFFPATEAGDHGALELNQLEGEVDRASHRSRFLSDAERIVSADPTRTRNSFRKIEATHAQEWHERSIANVLAILDVNSETGLTSQEAGTRLAKHGPNSLEADKKTPVLIIFLLQFLNLIMGLLMIAALASIALQEYVEGLAILAIVTLNNVIATIQEKNASDALDALQKMSSPQCVVVRDGRQQVVPSEQLVDGDIVVLTTGDIVPADIRLVFSSDLKVNEMILTGEPEDVLKKYDAQMSKSEKLTADNMIFASTSVATGNAIGVVVETGMATRVGSIAALLKNGGSNTNGKKKNFFSRFMEKYQPKMTPLQHALHRLGVIMGTVVIGVCIVVFVVGMVRDNRDPKNPDRPLWLNMVMIAVSLAVSAVPEGLPMVVTICLSTGTADMVKKNVLVRKLAAVESLGASSVICTDKTGTLTEGKMTAVKMWGDSVEYSITGGGFEPTGDILLDGVSQIKSNFQVRATLLSSVLCSNTSLQKEETEDGRTVWVPMGNSSEAPLVVAAAKAGIWREEVSETFKRVAEVPFSSSRKMMITVNELPAGMTFENVPLPADATLVANVKGAPNYILKNCTQYVRANGSVGSLRASDRTSILEAVDELSSQALRVLAVAIRPMAELPYSGDEEDIDIKFESLCQPLIFVGLMASIDPAREGVKDSIKKARDASVRTVMITGDYHKTAVAIAKNIDLLPVGADCDEEAIDCGILRPNGKYLMEHDLDEITSRVSVFARAKPEDKIEIVKSLQRQGHVAAMTGDGVNDAPALKEADIGVAMGIAGTAVAKGASDMILTDDNFCSIVSAVEKGREIYANIQRFVCFLLSTNFGEISLIFIAIAVGMPNPLEPLQILVLNLFADGMAAVALSLEKGDGTVMGERPRPRQQQIIHGRLWVLVLFNAVLICSGALIVFSVGLYWNFGGKVFMNDILADIDKDSGEEAFKDAVCSRWLGINAGWRDYTNCDARNLDGSLRYPNGIPSDITCYSEHYSCIEEGISRAQTMAFVYITNMELLRAYTARSFTKSMFKDIFSNKWMQWAAVGSVVLTISVTNIPVVMDDLFGFSYIEWFQWLFSIVFALVMVVFGETLKWTYRRRDRKKLHWQTLQDGFSNAMRELHNLRSHLQRVEAKLDVAAETGYVRYGVGAPTSNTSASSNSSGASSPDFESPIASAKP</sequence>
<dbReference type="InterPro" id="IPR006068">
    <property type="entry name" value="ATPase_P-typ_cation-transptr_C"/>
</dbReference>
<dbReference type="SFLD" id="SFLDS00003">
    <property type="entry name" value="Haloacid_Dehalogenase"/>
    <property type="match status" value="1"/>
</dbReference>
<evidence type="ECO:0000256" key="1">
    <source>
        <dbReference type="ARBA" id="ARBA00004651"/>
    </source>
</evidence>
<dbReference type="GO" id="GO:0030007">
    <property type="term" value="P:intracellular potassium ion homeostasis"/>
    <property type="evidence" value="ECO:0007669"/>
    <property type="project" value="TreeGrafter"/>
</dbReference>
<keyword evidence="4" id="KW-0547">Nucleotide-binding</keyword>
<feature type="transmembrane region" description="Helical" evidence="11">
    <location>
        <begin position="194"/>
        <end position="220"/>
    </location>
</feature>
<evidence type="ECO:0000256" key="9">
    <source>
        <dbReference type="SAM" id="Coils"/>
    </source>
</evidence>
<dbReference type="InterPro" id="IPR023298">
    <property type="entry name" value="ATPase_P-typ_TM_dom_sf"/>
</dbReference>
<dbReference type="Pfam" id="PF00690">
    <property type="entry name" value="Cation_ATPase_N"/>
    <property type="match status" value="1"/>
</dbReference>
<dbReference type="InterPro" id="IPR023214">
    <property type="entry name" value="HAD_sf"/>
</dbReference>
<dbReference type="GO" id="GO:0006883">
    <property type="term" value="P:intracellular sodium ion homeostasis"/>
    <property type="evidence" value="ECO:0007669"/>
    <property type="project" value="TreeGrafter"/>
</dbReference>
<dbReference type="NCBIfam" id="TIGR01494">
    <property type="entry name" value="ATPase_P-type"/>
    <property type="match status" value="3"/>
</dbReference>
<dbReference type="SUPFAM" id="SSF81660">
    <property type="entry name" value="Metal cation-transporting ATPase, ATP-binding domain N"/>
    <property type="match status" value="1"/>
</dbReference>
<dbReference type="Gene3D" id="1.20.1110.10">
    <property type="entry name" value="Calcium-transporting ATPase, transmembrane domain"/>
    <property type="match status" value="1"/>
</dbReference>
<dbReference type="Pfam" id="PF00122">
    <property type="entry name" value="E1-E2_ATPase"/>
    <property type="match status" value="1"/>
</dbReference>
<keyword evidence="9" id="KW-0175">Coiled coil</keyword>
<evidence type="ECO:0000313" key="14">
    <source>
        <dbReference type="Proteomes" id="UP000794436"/>
    </source>
</evidence>
<gene>
    <name evidence="13" type="ORF">Poli38472_004383</name>
</gene>
<dbReference type="SFLD" id="SFLDF00027">
    <property type="entry name" value="p-type_atpase"/>
    <property type="match status" value="1"/>
</dbReference>
<dbReference type="Gene3D" id="3.40.50.1000">
    <property type="entry name" value="HAD superfamily/HAD-like"/>
    <property type="match status" value="1"/>
</dbReference>
<evidence type="ECO:0000313" key="13">
    <source>
        <dbReference type="EMBL" id="TMW59314.1"/>
    </source>
</evidence>
<dbReference type="InterPro" id="IPR004014">
    <property type="entry name" value="ATPase_P-typ_cation-transptr_N"/>
</dbReference>
<feature type="region of interest" description="Disordered" evidence="10">
    <location>
        <begin position="1222"/>
        <end position="1249"/>
    </location>
</feature>
<dbReference type="Gene3D" id="3.40.1110.10">
    <property type="entry name" value="Calcium-transporting ATPase, cytoplasmic domain N"/>
    <property type="match status" value="1"/>
</dbReference>
<evidence type="ECO:0000259" key="12">
    <source>
        <dbReference type="SMART" id="SM00831"/>
    </source>
</evidence>
<feature type="transmembrane region" description="Helical" evidence="11">
    <location>
        <begin position="897"/>
        <end position="920"/>
    </location>
</feature>
<feature type="transmembrane region" description="Helical" evidence="11">
    <location>
        <begin position="405"/>
        <end position="427"/>
    </location>
</feature>
<proteinExistence type="predicted"/>
<dbReference type="FunFam" id="1.20.1110.10:FF:000104">
    <property type="entry name" value="E1-E2 ATPase family protein"/>
    <property type="match status" value="1"/>
</dbReference>
<dbReference type="Pfam" id="PF00689">
    <property type="entry name" value="Cation_ATPase_C"/>
    <property type="match status" value="1"/>
</dbReference>
<dbReference type="Pfam" id="PF13246">
    <property type="entry name" value="Cation_ATPase"/>
    <property type="match status" value="1"/>
</dbReference>
<dbReference type="InterPro" id="IPR059000">
    <property type="entry name" value="ATPase_P-type_domA"/>
</dbReference>
<keyword evidence="2" id="KW-1003">Cell membrane</keyword>
<protein>
    <recommendedName>
        <fullName evidence="12">Cation-transporting P-type ATPase N-terminal domain-containing protein</fullName>
    </recommendedName>
</protein>
<comment type="subcellular location">
    <subcellularLocation>
        <location evidence="1">Cell membrane</location>
        <topology evidence="1">Multi-pass membrane protein</topology>
    </subcellularLocation>
</comment>
<name>A0A8K1CA70_PYTOL</name>
<evidence type="ECO:0000256" key="11">
    <source>
        <dbReference type="SAM" id="Phobius"/>
    </source>
</evidence>
<dbReference type="GO" id="GO:0005391">
    <property type="term" value="F:P-type sodium:potassium-exchanging transporter activity"/>
    <property type="evidence" value="ECO:0007669"/>
    <property type="project" value="TreeGrafter"/>
</dbReference>
<feature type="compositionally biased region" description="Low complexity" evidence="10">
    <location>
        <begin position="1222"/>
        <end position="1238"/>
    </location>
</feature>
<dbReference type="AlphaFoldDB" id="A0A8K1CA70"/>
<dbReference type="FunFam" id="3.40.1110.10:FF:000088">
    <property type="entry name" value="Potassium/sodium efflux P-type ATPase, fungal-type"/>
    <property type="match status" value="1"/>
</dbReference>
<dbReference type="SUPFAM" id="SSF81653">
    <property type="entry name" value="Calcium ATPase, transduction domain A"/>
    <property type="match status" value="1"/>
</dbReference>
<feature type="transmembrane region" description="Helical" evidence="11">
    <location>
        <begin position="1144"/>
        <end position="1164"/>
    </location>
</feature>
<dbReference type="InterPro" id="IPR023299">
    <property type="entry name" value="ATPase_P-typ_cyto_dom_N"/>
</dbReference>
<keyword evidence="5" id="KW-0067">ATP-binding</keyword>
<dbReference type="SFLD" id="SFLDG00002">
    <property type="entry name" value="C1.7:_P-type_atpase_like"/>
    <property type="match status" value="1"/>
</dbReference>
<keyword evidence="8 11" id="KW-0472">Membrane</keyword>
<evidence type="ECO:0000256" key="4">
    <source>
        <dbReference type="ARBA" id="ARBA00022741"/>
    </source>
</evidence>
<dbReference type="PRINTS" id="PR00121">
    <property type="entry name" value="NAKATPASE"/>
</dbReference>
<dbReference type="InterPro" id="IPR008250">
    <property type="entry name" value="ATPase_P-typ_transduc_dom_A_sf"/>
</dbReference>
<dbReference type="InterPro" id="IPR018303">
    <property type="entry name" value="ATPase_P-typ_P_site"/>
</dbReference>
<evidence type="ECO:0000256" key="8">
    <source>
        <dbReference type="ARBA" id="ARBA00023136"/>
    </source>
</evidence>
<dbReference type="GO" id="GO:0016887">
    <property type="term" value="F:ATP hydrolysis activity"/>
    <property type="evidence" value="ECO:0007669"/>
    <property type="project" value="InterPro"/>
</dbReference>
<dbReference type="PANTHER" id="PTHR43294:SF21">
    <property type="entry name" value="CATION TRANSPORTING ATPASE"/>
    <property type="match status" value="1"/>
</dbReference>
<organism evidence="13 14">
    <name type="scientific">Pythium oligandrum</name>
    <name type="common">Mycoparasitic fungus</name>
    <dbReference type="NCBI Taxonomy" id="41045"/>
    <lineage>
        <taxon>Eukaryota</taxon>
        <taxon>Sar</taxon>
        <taxon>Stramenopiles</taxon>
        <taxon>Oomycota</taxon>
        <taxon>Peronosporomycetes</taxon>
        <taxon>Pythiales</taxon>
        <taxon>Pythiaceae</taxon>
        <taxon>Pythium</taxon>
    </lineage>
</organism>
<dbReference type="PRINTS" id="PR00119">
    <property type="entry name" value="CATATPASE"/>
</dbReference>
<dbReference type="GO" id="GO:0036376">
    <property type="term" value="P:sodium ion export across plasma membrane"/>
    <property type="evidence" value="ECO:0007669"/>
    <property type="project" value="TreeGrafter"/>
</dbReference>
<accession>A0A8K1CA70</accession>
<feature type="transmembrane region" description="Helical" evidence="11">
    <location>
        <begin position="439"/>
        <end position="467"/>
    </location>
</feature>
<keyword evidence="7 11" id="KW-1133">Transmembrane helix</keyword>
<evidence type="ECO:0000256" key="10">
    <source>
        <dbReference type="SAM" id="MobiDB-lite"/>
    </source>
</evidence>
<dbReference type="InterPro" id="IPR001757">
    <property type="entry name" value="P_typ_ATPase"/>
</dbReference>
<dbReference type="Proteomes" id="UP000794436">
    <property type="component" value="Unassembled WGS sequence"/>
</dbReference>
<feature type="coiled-coil region" evidence="9">
    <location>
        <begin position="1185"/>
        <end position="1212"/>
    </location>
</feature>
<evidence type="ECO:0000256" key="6">
    <source>
        <dbReference type="ARBA" id="ARBA00022967"/>
    </source>
</evidence>
<dbReference type="GO" id="GO:0005524">
    <property type="term" value="F:ATP binding"/>
    <property type="evidence" value="ECO:0007669"/>
    <property type="project" value="UniProtKB-KW"/>
</dbReference>
<dbReference type="SUPFAM" id="SSF56784">
    <property type="entry name" value="HAD-like"/>
    <property type="match status" value="1"/>
</dbReference>
<evidence type="ECO:0000256" key="3">
    <source>
        <dbReference type="ARBA" id="ARBA00022692"/>
    </source>
</evidence>
<dbReference type="InterPro" id="IPR036412">
    <property type="entry name" value="HAD-like_sf"/>
</dbReference>
<dbReference type="SUPFAM" id="SSF81665">
    <property type="entry name" value="Calcium ATPase, transmembrane domain M"/>
    <property type="match status" value="1"/>
</dbReference>
<keyword evidence="6" id="KW-1278">Translocase</keyword>
<dbReference type="OrthoDB" id="116380at2759"/>
<feature type="domain" description="Cation-transporting P-type ATPase N-terminal" evidence="12">
    <location>
        <begin position="148"/>
        <end position="222"/>
    </location>
</feature>
<dbReference type="EMBL" id="SPLM01000109">
    <property type="protein sequence ID" value="TMW59314.1"/>
    <property type="molecule type" value="Genomic_DNA"/>
</dbReference>
<dbReference type="PANTHER" id="PTHR43294">
    <property type="entry name" value="SODIUM/POTASSIUM-TRANSPORTING ATPASE SUBUNIT ALPHA"/>
    <property type="match status" value="1"/>
</dbReference>
<dbReference type="GO" id="GO:0005886">
    <property type="term" value="C:plasma membrane"/>
    <property type="evidence" value="ECO:0007669"/>
    <property type="project" value="UniProtKB-SubCell"/>
</dbReference>
<dbReference type="InterPro" id="IPR044492">
    <property type="entry name" value="P_typ_ATPase_HD_dom"/>
</dbReference>
<evidence type="ECO:0000256" key="5">
    <source>
        <dbReference type="ARBA" id="ARBA00022840"/>
    </source>
</evidence>
<dbReference type="SMART" id="SM00831">
    <property type="entry name" value="Cation_ATPase_N"/>
    <property type="match status" value="1"/>
</dbReference>
<comment type="caution">
    <text evidence="13">The sequence shown here is derived from an EMBL/GenBank/DDBJ whole genome shotgun (WGS) entry which is preliminary data.</text>
</comment>
<reference evidence="13" key="1">
    <citation type="submission" date="2019-03" db="EMBL/GenBank/DDBJ databases">
        <title>Long read genome sequence of the mycoparasitic Pythium oligandrum ATCC 38472 isolated from sugarbeet rhizosphere.</title>
        <authorList>
            <person name="Gaulin E."/>
        </authorList>
    </citation>
    <scope>NUCLEOTIDE SEQUENCE</scope>
    <source>
        <strain evidence="13">ATCC 38472_TT</strain>
    </source>
</reference>
<feature type="transmembrane region" description="Helical" evidence="11">
    <location>
        <begin position="226"/>
        <end position="242"/>
    </location>
</feature>
<keyword evidence="3 11" id="KW-0812">Transmembrane</keyword>
<dbReference type="InterPro" id="IPR050510">
    <property type="entry name" value="Cation_transp_ATPase_P-type"/>
</dbReference>
<dbReference type="GO" id="GO:1990573">
    <property type="term" value="P:potassium ion import across plasma membrane"/>
    <property type="evidence" value="ECO:0007669"/>
    <property type="project" value="TreeGrafter"/>
</dbReference>